<dbReference type="Pfam" id="PF13480">
    <property type="entry name" value="Acetyltransf_6"/>
    <property type="match status" value="1"/>
</dbReference>
<proteinExistence type="predicted"/>
<reference evidence="2" key="1">
    <citation type="submission" date="2021-01" db="EMBL/GenBank/DDBJ databases">
        <title>Whole genome shotgun sequence of Actinoplanes rishiriensis NBRC 108556.</title>
        <authorList>
            <person name="Komaki H."/>
            <person name="Tamura T."/>
        </authorList>
    </citation>
    <scope>NUCLEOTIDE SEQUENCE</scope>
    <source>
        <strain evidence="2">NBRC 108556</strain>
    </source>
</reference>
<dbReference type="InterPro" id="IPR016181">
    <property type="entry name" value="Acyl_CoA_acyltransferase"/>
</dbReference>
<dbReference type="InterPro" id="IPR038740">
    <property type="entry name" value="BioF2-like_GNAT_dom"/>
</dbReference>
<evidence type="ECO:0000313" key="3">
    <source>
        <dbReference type="Proteomes" id="UP000636960"/>
    </source>
</evidence>
<comment type="caution">
    <text evidence="2">The sequence shown here is derived from an EMBL/GenBank/DDBJ whole genome shotgun (WGS) entry which is preliminary data.</text>
</comment>
<protein>
    <recommendedName>
        <fullName evidence="1">BioF2-like acetyltransferase domain-containing protein</fullName>
    </recommendedName>
</protein>
<dbReference type="Proteomes" id="UP000636960">
    <property type="component" value="Unassembled WGS sequence"/>
</dbReference>
<sequence length="337" mass="37417">MSRSTVSAEWEIREGTAARSIFDADWDALARQNPHATAFQSAAWHLAWTGSVAAAEGKTPVVIRFLVDGKPAAAIALQYGDRDGVPVVSPLTSPWADYHDAVGMLAAEPVRHLVPQAVAAVARAHGGRVELTEVIRGGLLDQVLPAQLVRHRGTPVFGIDLTCAEHLRRVAETKEHVVKERRLARIGEVTCRHFTAADEIESRFDGLVGLHRRQWEGRSNAVAPFDNDVERGFRALIRHMAPAGQIVLTEFRVGGSLLASYFGLRWKHWYGAYRTAYDATFRRYSPGHLMLRAMIRDFADTGVTILDLTRGSYPYKEGYANRAGHNTTFEFHVQDIV</sequence>
<dbReference type="EMBL" id="BOMV01000026">
    <property type="protein sequence ID" value="GIE95217.1"/>
    <property type="molecule type" value="Genomic_DNA"/>
</dbReference>
<dbReference type="SUPFAM" id="SSF55729">
    <property type="entry name" value="Acyl-CoA N-acyltransferases (Nat)"/>
    <property type="match status" value="1"/>
</dbReference>
<accession>A0A919JXQ4</accession>
<dbReference type="Gene3D" id="3.40.630.30">
    <property type="match status" value="1"/>
</dbReference>
<keyword evidence="3" id="KW-1185">Reference proteome</keyword>
<organism evidence="2 3">
    <name type="scientific">Paractinoplanes rishiriensis</name>
    <dbReference type="NCBI Taxonomy" id="1050105"/>
    <lineage>
        <taxon>Bacteria</taxon>
        <taxon>Bacillati</taxon>
        <taxon>Actinomycetota</taxon>
        <taxon>Actinomycetes</taxon>
        <taxon>Micromonosporales</taxon>
        <taxon>Micromonosporaceae</taxon>
        <taxon>Paractinoplanes</taxon>
    </lineage>
</organism>
<feature type="domain" description="BioF2-like acetyltransferase" evidence="1">
    <location>
        <begin position="179"/>
        <end position="317"/>
    </location>
</feature>
<evidence type="ECO:0000313" key="2">
    <source>
        <dbReference type="EMBL" id="GIE95217.1"/>
    </source>
</evidence>
<gene>
    <name evidence="2" type="ORF">Ari01nite_26820</name>
</gene>
<evidence type="ECO:0000259" key="1">
    <source>
        <dbReference type="Pfam" id="PF13480"/>
    </source>
</evidence>
<dbReference type="AlphaFoldDB" id="A0A919JXQ4"/>
<name>A0A919JXQ4_9ACTN</name>
<dbReference type="RefSeq" id="WP_203781518.1">
    <property type="nucleotide sequence ID" value="NZ_BOMV01000026.1"/>
</dbReference>